<feature type="non-terminal residue" evidence="2">
    <location>
        <position position="273"/>
    </location>
</feature>
<gene>
    <name evidence="2" type="ORF">S03H2_41311</name>
</gene>
<dbReference type="InterPro" id="IPR048772">
    <property type="entry name" value="Hel308-like_dom4"/>
</dbReference>
<dbReference type="SUPFAM" id="SSF158702">
    <property type="entry name" value="Sec63 N-terminal domain-like"/>
    <property type="match status" value="1"/>
</dbReference>
<proteinExistence type="predicted"/>
<dbReference type="Gene3D" id="1.10.3380.20">
    <property type="match status" value="1"/>
</dbReference>
<feature type="non-terminal residue" evidence="2">
    <location>
        <position position="1"/>
    </location>
</feature>
<dbReference type="AlphaFoldDB" id="X1ISD5"/>
<reference evidence="2" key="1">
    <citation type="journal article" date="2014" name="Front. Microbiol.">
        <title>High frequency of phylogenetically diverse reductive dehalogenase-homologous genes in deep subseafloor sedimentary metagenomes.</title>
        <authorList>
            <person name="Kawai M."/>
            <person name="Futagami T."/>
            <person name="Toyoda A."/>
            <person name="Takaki Y."/>
            <person name="Nishi S."/>
            <person name="Hori S."/>
            <person name="Arai W."/>
            <person name="Tsubouchi T."/>
            <person name="Morono Y."/>
            <person name="Uchiyama I."/>
            <person name="Ito T."/>
            <person name="Fujiyama A."/>
            <person name="Inagaki F."/>
            <person name="Takami H."/>
        </authorList>
    </citation>
    <scope>NUCLEOTIDE SEQUENCE</scope>
    <source>
        <strain evidence="2">Expedition CK06-06</strain>
    </source>
</reference>
<name>X1ISD5_9ZZZZ</name>
<sequence>YWQFTFNKVNIDKRIENCLNILKGKRLIKMNRNGVLSPTDSAILIAAKRIKVETFLFFKSWLRYCENGDISILEILFLLALSPDGKALPIPFSQAIRDDYKKGIYRCGYRKNYWNKLLRLIFEQDDEDKKLFRDKILMKKEKEETTSLEDYIIFKKTHLLYDWIMGKKSVKAIEQEYGLYRGCIYRLGEGFSWLADSLSAIAESVGWEKKINKDLNKIRMLSNRLVEGVQEKGINLALLYMPGLSRYHIRRLVEAGYGDEKSLRDASEVELGK</sequence>
<feature type="domain" description="ATP-dependent DNA helicase Hel308-like" evidence="1">
    <location>
        <begin position="132"/>
        <end position="225"/>
    </location>
</feature>
<protein>
    <recommendedName>
        <fullName evidence="1">ATP-dependent DNA helicase Hel308-like domain-containing protein</fullName>
    </recommendedName>
</protein>
<dbReference type="Pfam" id="PF21280">
    <property type="entry name" value="Helicase_dom4_arc"/>
    <property type="match status" value="1"/>
</dbReference>
<comment type="caution">
    <text evidence="2">The sequence shown here is derived from an EMBL/GenBank/DDBJ whole genome shotgun (WGS) entry which is preliminary data.</text>
</comment>
<organism evidence="2">
    <name type="scientific">marine sediment metagenome</name>
    <dbReference type="NCBI Taxonomy" id="412755"/>
    <lineage>
        <taxon>unclassified sequences</taxon>
        <taxon>metagenomes</taxon>
        <taxon>ecological metagenomes</taxon>
    </lineage>
</organism>
<accession>X1ISD5</accession>
<evidence type="ECO:0000259" key="1">
    <source>
        <dbReference type="Pfam" id="PF21280"/>
    </source>
</evidence>
<evidence type="ECO:0000313" key="2">
    <source>
        <dbReference type="EMBL" id="GAH68989.1"/>
    </source>
</evidence>
<dbReference type="EMBL" id="BARU01025654">
    <property type="protein sequence ID" value="GAH68989.1"/>
    <property type="molecule type" value="Genomic_DNA"/>
</dbReference>